<organism evidence="2 3">
    <name type="scientific">Pelobates cultripes</name>
    <name type="common">Western spadefoot toad</name>
    <dbReference type="NCBI Taxonomy" id="61616"/>
    <lineage>
        <taxon>Eukaryota</taxon>
        <taxon>Metazoa</taxon>
        <taxon>Chordata</taxon>
        <taxon>Craniata</taxon>
        <taxon>Vertebrata</taxon>
        <taxon>Euteleostomi</taxon>
        <taxon>Amphibia</taxon>
        <taxon>Batrachia</taxon>
        <taxon>Anura</taxon>
        <taxon>Pelobatoidea</taxon>
        <taxon>Pelobatidae</taxon>
        <taxon>Pelobates</taxon>
    </lineage>
</organism>
<proteinExistence type="predicted"/>
<gene>
    <name evidence="2" type="ORF">PECUL_23A037737</name>
</gene>
<evidence type="ECO:0000313" key="3">
    <source>
        <dbReference type="Proteomes" id="UP001295444"/>
    </source>
</evidence>
<dbReference type="Proteomes" id="UP001295444">
    <property type="component" value="Chromosome 01"/>
</dbReference>
<accession>A0AAD1QY02</accession>
<feature type="compositionally biased region" description="Low complexity" evidence="1">
    <location>
        <begin position="50"/>
        <end position="64"/>
    </location>
</feature>
<feature type="region of interest" description="Disordered" evidence="1">
    <location>
        <begin position="1"/>
        <end position="64"/>
    </location>
</feature>
<name>A0AAD1QY02_PELCU</name>
<sequence length="208" mass="22040">MPHKGPSATPRRKKRGDPLTSSPTVADMFAASNTTQAAQDGRRTGTRDSPPTGTDRGQPGQTGDTTTQILQQLTEVKMFLEGEITRSTLNIKAEIQALGARTAELEQRMETLVQGHNSVIKHSTSLNQHLTGKTITYLPGGDLRKIPPGSGHHTAARVRSTGTGSTGSHTPPKGLVHGHSTSGERDLKPAAGLNGHEAQGSKLHTPDR</sequence>
<reference evidence="2" key="1">
    <citation type="submission" date="2022-03" db="EMBL/GenBank/DDBJ databases">
        <authorList>
            <person name="Alioto T."/>
            <person name="Alioto T."/>
            <person name="Gomez Garrido J."/>
        </authorList>
    </citation>
    <scope>NUCLEOTIDE SEQUENCE</scope>
</reference>
<dbReference type="EMBL" id="OW240912">
    <property type="protein sequence ID" value="CAH2219862.1"/>
    <property type="molecule type" value="Genomic_DNA"/>
</dbReference>
<evidence type="ECO:0000313" key="2">
    <source>
        <dbReference type="EMBL" id="CAH2219862.1"/>
    </source>
</evidence>
<protein>
    <submittedName>
        <fullName evidence="2">Uncharacterized protein</fullName>
    </submittedName>
</protein>
<evidence type="ECO:0000256" key="1">
    <source>
        <dbReference type="SAM" id="MobiDB-lite"/>
    </source>
</evidence>
<keyword evidence="3" id="KW-1185">Reference proteome</keyword>
<feature type="region of interest" description="Disordered" evidence="1">
    <location>
        <begin position="145"/>
        <end position="208"/>
    </location>
</feature>
<dbReference type="AlphaFoldDB" id="A0AAD1QY02"/>